<evidence type="ECO:0000313" key="10">
    <source>
        <dbReference type="Proteomes" id="UP000318571"/>
    </source>
</evidence>
<evidence type="ECO:0000259" key="7">
    <source>
        <dbReference type="PROSITE" id="PS50011"/>
    </source>
</evidence>
<dbReference type="STRING" id="6832.A0A553NG02"/>
<evidence type="ECO:0000256" key="4">
    <source>
        <dbReference type="ARBA" id="ARBA00022777"/>
    </source>
</evidence>
<accession>A0A553NG02</accession>
<keyword evidence="3" id="KW-0547">Nucleotide-binding</keyword>
<keyword evidence="4" id="KW-0418">Kinase</keyword>
<dbReference type="InterPro" id="IPR000719">
    <property type="entry name" value="Prot_kinase_dom"/>
</dbReference>
<keyword evidence="10" id="KW-1185">Reference proteome</keyword>
<organism evidence="9 10">
    <name type="scientific">Tigriopus californicus</name>
    <name type="common">Marine copepod</name>
    <dbReference type="NCBI Taxonomy" id="6832"/>
    <lineage>
        <taxon>Eukaryota</taxon>
        <taxon>Metazoa</taxon>
        <taxon>Ecdysozoa</taxon>
        <taxon>Arthropoda</taxon>
        <taxon>Crustacea</taxon>
        <taxon>Multicrustacea</taxon>
        <taxon>Hexanauplia</taxon>
        <taxon>Copepoda</taxon>
        <taxon>Harpacticoida</taxon>
        <taxon>Harpacticidae</taxon>
        <taxon>Tigriopus</taxon>
    </lineage>
</organism>
<reference evidence="9 10" key="1">
    <citation type="journal article" date="2018" name="Nat. Ecol. Evol.">
        <title>Genomic signatures of mitonuclear coevolution across populations of Tigriopus californicus.</title>
        <authorList>
            <person name="Barreto F.S."/>
            <person name="Watson E.T."/>
            <person name="Lima T.G."/>
            <person name="Willett C.S."/>
            <person name="Edmands S."/>
            <person name="Li W."/>
            <person name="Burton R.S."/>
        </authorList>
    </citation>
    <scope>NUCLEOTIDE SEQUENCE [LARGE SCALE GENOMIC DNA]</scope>
    <source>
        <strain evidence="9 10">San Diego</strain>
    </source>
</reference>
<dbReference type="EMBL" id="VCGU01000458">
    <property type="protein sequence ID" value="TRY64384.1"/>
    <property type="molecule type" value="Genomic_DNA"/>
</dbReference>
<dbReference type="OMA" id="MERINWK"/>
<evidence type="ECO:0008006" key="11">
    <source>
        <dbReference type="Google" id="ProtNLM"/>
    </source>
</evidence>
<dbReference type="Pfam" id="PF00069">
    <property type="entry name" value="Pkinase"/>
    <property type="match status" value="1"/>
</dbReference>
<dbReference type="GO" id="GO:0007186">
    <property type="term" value="P:G protein-coupled receptor signaling pathway"/>
    <property type="evidence" value="ECO:0007669"/>
    <property type="project" value="TreeGrafter"/>
</dbReference>
<evidence type="ECO:0000256" key="2">
    <source>
        <dbReference type="ARBA" id="ARBA00022679"/>
    </source>
</evidence>
<dbReference type="PROSITE" id="PS50011">
    <property type="entry name" value="PROTEIN_KINASE_DOM"/>
    <property type="match status" value="1"/>
</dbReference>
<dbReference type="InterPro" id="IPR000961">
    <property type="entry name" value="AGC-kinase_C"/>
</dbReference>
<dbReference type="GO" id="GO:0009966">
    <property type="term" value="P:regulation of signal transduction"/>
    <property type="evidence" value="ECO:0007669"/>
    <property type="project" value="TreeGrafter"/>
</dbReference>
<keyword evidence="2" id="KW-0808">Transferase</keyword>
<feature type="domain" description="Protein kinase" evidence="7">
    <location>
        <begin position="1"/>
        <end position="97"/>
    </location>
</feature>
<dbReference type="OrthoDB" id="6360706at2759"/>
<dbReference type="InterPro" id="IPR011009">
    <property type="entry name" value="Kinase-like_dom_sf"/>
</dbReference>
<dbReference type="PANTHER" id="PTHR24355">
    <property type="entry name" value="G PROTEIN-COUPLED RECEPTOR KINASE/RIBOSOMAL PROTEIN S6 KINASE"/>
    <property type="match status" value="1"/>
</dbReference>
<dbReference type="GO" id="GO:0001664">
    <property type="term" value="F:G protein-coupled receptor binding"/>
    <property type="evidence" value="ECO:0007669"/>
    <property type="project" value="TreeGrafter"/>
</dbReference>
<dbReference type="Gene3D" id="1.10.510.10">
    <property type="entry name" value="Transferase(Phosphotransferase) domain 1"/>
    <property type="match status" value="1"/>
</dbReference>
<dbReference type="PROSITE" id="PS51285">
    <property type="entry name" value="AGC_KINASE_CTER"/>
    <property type="match status" value="1"/>
</dbReference>
<feature type="compositionally biased region" description="Polar residues" evidence="6">
    <location>
        <begin position="233"/>
        <end position="246"/>
    </location>
</feature>
<dbReference type="GO" id="GO:0004703">
    <property type="term" value="F:G protein-coupled receptor kinase activity"/>
    <property type="evidence" value="ECO:0007669"/>
    <property type="project" value="TreeGrafter"/>
</dbReference>
<dbReference type="SUPFAM" id="SSF56112">
    <property type="entry name" value="Protein kinase-like (PK-like)"/>
    <property type="match status" value="1"/>
</dbReference>
<keyword evidence="1" id="KW-0723">Serine/threonine-protein kinase</keyword>
<feature type="domain" description="AGC-kinase C-terminal" evidence="8">
    <location>
        <begin position="98"/>
        <end position="202"/>
    </location>
</feature>
<dbReference type="Proteomes" id="UP000318571">
    <property type="component" value="Chromosome 10"/>
</dbReference>
<dbReference type="GO" id="GO:0005524">
    <property type="term" value="F:ATP binding"/>
    <property type="evidence" value="ECO:0007669"/>
    <property type="project" value="UniProtKB-KW"/>
</dbReference>
<evidence type="ECO:0000256" key="5">
    <source>
        <dbReference type="ARBA" id="ARBA00022840"/>
    </source>
</evidence>
<protein>
    <recommendedName>
        <fullName evidence="11">Protein kinase domain-containing protein</fullName>
    </recommendedName>
</protein>
<dbReference type="AlphaFoldDB" id="A0A553NG02"/>
<feature type="region of interest" description="Disordered" evidence="6">
    <location>
        <begin position="233"/>
        <end position="286"/>
    </location>
</feature>
<feature type="compositionally biased region" description="Low complexity" evidence="6">
    <location>
        <begin position="247"/>
        <end position="262"/>
    </location>
</feature>
<comment type="caution">
    <text evidence="9">The sequence shown here is derived from an EMBL/GenBank/DDBJ whole genome shotgun (WGS) entry which is preliminary data.</text>
</comment>
<evidence type="ECO:0000256" key="1">
    <source>
        <dbReference type="ARBA" id="ARBA00022527"/>
    </source>
</evidence>
<evidence type="ECO:0000256" key="6">
    <source>
        <dbReference type="SAM" id="MobiDB-lite"/>
    </source>
</evidence>
<name>A0A553NG02_TIGCA</name>
<dbReference type="PANTHER" id="PTHR24355:SF30">
    <property type="entry name" value="SERINE_THREONINE-PROTEIN KINASE 32B ISOFORM X1"/>
    <property type="match status" value="1"/>
</dbReference>
<gene>
    <name evidence="9" type="ORF">TCAL_14316</name>
</gene>
<keyword evidence="5" id="KW-0067">ATP-binding</keyword>
<evidence type="ECO:0000259" key="8">
    <source>
        <dbReference type="PROSITE" id="PS51285"/>
    </source>
</evidence>
<evidence type="ECO:0000256" key="3">
    <source>
        <dbReference type="ARBA" id="ARBA00022741"/>
    </source>
</evidence>
<proteinExistence type="predicted"/>
<sequence length="286" mass="33076">MAPEIFQCLMGQSPAGYSFKVDWWSLGVTAYELISGGRPFDYPLQDESHDRAQYLPPSRELSGQVVAQFSKFLQSLLEVRPASRASSVEDMKCQKLMANINFLTLVSKKMPPPFVPDGESLNCDPTYELEEMIVESRPLHKKKKRLLRQQSLLTQQHLQDAQIHADSNSLSQINETVEAETSEEDPFVGFPNYNREWERYQENLREKERLWEAELKRLMDASTDEQQALELNEQTSSSIQTTQHNKQQQQQQQLPQQQQQQPCVLPTRRLENDCPAVPRKMVKLKP</sequence>
<evidence type="ECO:0000313" key="9">
    <source>
        <dbReference type="EMBL" id="TRY64384.1"/>
    </source>
</evidence>